<keyword evidence="2" id="KW-0472">Membrane</keyword>
<evidence type="ECO:0000313" key="4">
    <source>
        <dbReference type="Proteomes" id="UP000000305"/>
    </source>
</evidence>
<organism evidence="3 4">
    <name type="scientific">Daphnia pulex</name>
    <name type="common">Water flea</name>
    <dbReference type="NCBI Taxonomy" id="6669"/>
    <lineage>
        <taxon>Eukaryota</taxon>
        <taxon>Metazoa</taxon>
        <taxon>Ecdysozoa</taxon>
        <taxon>Arthropoda</taxon>
        <taxon>Crustacea</taxon>
        <taxon>Branchiopoda</taxon>
        <taxon>Diplostraca</taxon>
        <taxon>Cladocera</taxon>
        <taxon>Anomopoda</taxon>
        <taxon>Daphniidae</taxon>
        <taxon>Daphnia</taxon>
    </lineage>
</organism>
<accession>E9HFY3</accession>
<dbReference type="EMBL" id="GL732638">
    <property type="protein sequence ID" value="EFX69354.1"/>
    <property type="molecule type" value="Genomic_DNA"/>
</dbReference>
<dbReference type="HOGENOM" id="CLU_1645418_0_0_1"/>
<proteinExistence type="predicted"/>
<feature type="transmembrane region" description="Helical" evidence="2">
    <location>
        <begin position="49"/>
        <end position="73"/>
    </location>
</feature>
<dbReference type="AlphaFoldDB" id="E9HFY3"/>
<keyword evidence="2" id="KW-0812">Transmembrane</keyword>
<name>E9HFY3_DAPPU</name>
<sequence>MVLNSTVSSIVSDFVTSSPDMNVSANCSSSGTSSIDLTTVEGDFKALQWAMSFTIVVEVLGALFFFGTAWYIVEDKAKVDRAVADGPRGFRAVSMKELPASLMWNGHPSDLVTSKKIGLGFDDETRQLSPSRNRRPDSNGTPEEEQPITIIAPASDYLSVI</sequence>
<dbReference type="OrthoDB" id="6770063at2759"/>
<keyword evidence="4" id="KW-1185">Reference proteome</keyword>
<dbReference type="InParanoid" id="E9HFY3"/>
<dbReference type="PhylomeDB" id="E9HFY3"/>
<reference evidence="3 4" key="1">
    <citation type="journal article" date="2011" name="Science">
        <title>The ecoresponsive genome of Daphnia pulex.</title>
        <authorList>
            <person name="Colbourne J.K."/>
            <person name="Pfrender M.E."/>
            <person name="Gilbert D."/>
            <person name="Thomas W.K."/>
            <person name="Tucker A."/>
            <person name="Oakley T.H."/>
            <person name="Tokishita S."/>
            <person name="Aerts A."/>
            <person name="Arnold G.J."/>
            <person name="Basu M.K."/>
            <person name="Bauer D.J."/>
            <person name="Caceres C.E."/>
            <person name="Carmel L."/>
            <person name="Casola C."/>
            <person name="Choi J.H."/>
            <person name="Detter J.C."/>
            <person name="Dong Q."/>
            <person name="Dusheyko S."/>
            <person name="Eads B.D."/>
            <person name="Frohlich T."/>
            <person name="Geiler-Samerotte K.A."/>
            <person name="Gerlach D."/>
            <person name="Hatcher P."/>
            <person name="Jogdeo S."/>
            <person name="Krijgsveld J."/>
            <person name="Kriventseva E.V."/>
            <person name="Kultz D."/>
            <person name="Laforsch C."/>
            <person name="Lindquist E."/>
            <person name="Lopez J."/>
            <person name="Manak J.R."/>
            <person name="Muller J."/>
            <person name="Pangilinan J."/>
            <person name="Patwardhan R.P."/>
            <person name="Pitluck S."/>
            <person name="Pritham E.J."/>
            <person name="Rechtsteiner A."/>
            <person name="Rho M."/>
            <person name="Rogozin I.B."/>
            <person name="Sakarya O."/>
            <person name="Salamov A."/>
            <person name="Schaack S."/>
            <person name="Shapiro H."/>
            <person name="Shiga Y."/>
            <person name="Skalitzky C."/>
            <person name="Smith Z."/>
            <person name="Souvorov A."/>
            <person name="Sung W."/>
            <person name="Tang Z."/>
            <person name="Tsuchiya D."/>
            <person name="Tu H."/>
            <person name="Vos H."/>
            <person name="Wang M."/>
            <person name="Wolf Y.I."/>
            <person name="Yamagata H."/>
            <person name="Yamada T."/>
            <person name="Ye Y."/>
            <person name="Shaw J.R."/>
            <person name="Andrews J."/>
            <person name="Crease T.J."/>
            <person name="Tang H."/>
            <person name="Lucas S.M."/>
            <person name="Robertson H.M."/>
            <person name="Bork P."/>
            <person name="Koonin E.V."/>
            <person name="Zdobnov E.M."/>
            <person name="Grigoriev I.V."/>
            <person name="Lynch M."/>
            <person name="Boore J.L."/>
        </authorList>
    </citation>
    <scope>NUCLEOTIDE SEQUENCE [LARGE SCALE GENOMIC DNA]</scope>
</reference>
<protein>
    <submittedName>
        <fullName evidence="3">Uncharacterized protein</fullName>
    </submittedName>
</protein>
<feature type="region of interest" description="Disordered" evidence="1">
    <location>
        <begin position="123"/>
        <end position="148"/>
    </location>
</feature>
<evidence type="ECO:0000313" key="3">
    <source>
        <dbReference type="EMBL" id="EFX69354.1"/>
    </source>
</evidence>
<evidence type="ECO:0000256" key="1">
    <source>
        <dbReference type="SAM" id="MobiDB-lite"/>
    </source>
</evidence>
<evidence type="ECO:0000256" key="2">
    <source>
        <dbReference type="SAM" id="Phobius"/>
    </source>
</evidence>
<dbReference type="Proteomes" id="UP000000305">
    <property type="component" value="Unassembled WGS sequence"/>
</dbReference>
<gene>
    <name evidence="3" type="ORF">DAPPUDRAFT_329201</name>
</gene>
<dbReference type="KEGG" id="dpx:DAPPUDRAFT_329201"/>
<keyword evidence="2" id="KW-1133">Transmembrane helix</keyword>